<dbReference type="PROSITE" id="PS51078">
    <property type="entry name" value="ICLR_ED"/>
    <property type="match status" value="1"/>
</dbReference>
<protein>
    <submittedName>
        <fullName evidence="6">IclR family transcriptional regulator</fullName>
    </submittedName>
</protein>
<dbReference type="PROSITE" id="PS51077">
    <property type="entry name" value="HTH_ICLR"/>
    <property type="match status" value="1"/>
</dbReference>
<sequence length="283" mass="29767">MLPGPTIAARAFRVLMRPPSGVGSTVRPGVRHTQRMCAAERDDGMTAARIAALLGAFRPGDQALGASELARRTGLPKSSVHRLTGHLVTHGLLERDGTAVRLGLRLFEIGQLAGRERGLVDAARPYLADLREATRNTVHLAVLEGTEVVYLDIVRGPDAPALPSRIGGRFPAHATAVGKAILAHSPASVLDTVLAAGLTRVGPRTITAPGLLRRQLTRIRDEGVAYEREESGVGVTCAASPVLGATGRARAAISISGWSNRVRVERVSPAVRTAALALSRALP</sequence>
<dbReference type="PANTHER" id="PTHR30136:SF24">
    <property type="entry name" value="HTH-TYPE TRANSCRIPTIONAL REPRESSOR ALLR"/>
    <property type="match status" value="1"/>
</dbReference>
<keyword evidence="1" id="KW-0805">Transcription regulation</keyword>
<name>A0ABP7J151_9PSEU</name>
<dbReference type="InterPro" id="IPR005471">
    <property type="entry name" value="Tscrpt_reg_IclR_N"/>
</dbReference>
<proteinExistence type="predicted"/>
<keyword evidence="7" id="KW-1185">Reference proteome</keyword>
<dbReference type="Gene3D" id="3.30.450.40">
    <property type="match status" value="1"/>
</dbReference>
<gene>
    <name evidence="6" type="ORF">GCM10022380_57330</name>
</gene>
<dbReference type="Pfam" id="PF01614">
    <property type="entry name" value="IclR_C"/>
    <property type="match status" value="1"/>
</dbReference>
<dbReference type="EMBL" id="BAABCM010000009">
    <property type="protein sequence ID" value="GAA3831246.1"/>
    <property type="molecule type" value="Genomic_DNA"/>
</dbReference>
<evidence type="ECO:0000259" key="5">
    <source>
        <dbReference type="PROSITE" id="PS51078"/>
    </source>
</evidence>
<comment type="caution">
    <text evidence="6">The sequence shown here is derived from an EMBL/GenBank/DDBJ whole genome shotgun (WGS) entry which is preliminary data.</text>
</comment>
<evidence type="ECO:0000256" key="3">
    <source>
        <dbReference type="ARBA" id="ARBA00023163"/>
    </source>
</evidence>
<keyword evidence="2" id="KW-0238">DNA-binding</keyword>
<dbReference type="InterPro" id="IPR036390">
    <property type="entry name" value="WH_DNA-bd_sf"/>
</dbReference>
<dbReference type="SUPFAM" id="SSF55781">
    <property type="entry name" value="GAF domain-like"/>
    <property type="match status" value="1"/>
</dbReference>
<reference evidence="7" key="1">
    <citation type="journal article" date="2019" name="Int. J. Syst. Evol. Microbiol.">
        <title>The Global Catalogue of Microorganisms (GCM) 10K type strain sequencing project: providing services to taxonomists for standard genome sequencing and annotation.</title>
        <authorList>
            <consortium name="The Broad Institute Genomics Platform"/>
            <consortium name="The Broad Institute Genome Sequencing Center for Infectious Disease"/>
            <person name="Wu L."/>
            <person name="Ma J."/>
        </authorList>
    </citation>
    <scope>NUCLEOTIDE SEQUENCE [LARGE SCALE GENOMIC DNA]</scope>
    <source>
        <strain evidence="7">JCM 17017</strain>
    </source>
</reference>
<dbReference type="InterPro" id="IPR036388">
    <property type="entry name" value="WH-like_DNA-bd_sf"/>
</dbReference>
<organism evidence="6 7">
    <name type="scientific">Amycolatopsis tucumanensis</name>
    <dbReference type="NCBI Taxonomy" id="401106"/>
    <lineage>
        <taxon>Bacteria</taxon>
        <taxon>Bacillati</taxon>
        <taxon>Actinomycetota</taxon>
        <taxon>Actinomycetes</taxon>
        <taxon>Pseudonocardiales</taxon>
        <taxon>Pseudonocardiaceae</taxon>
        <taxon>Amycolatopsis</taxon>
    </lineage>
</organism>
<evidence type="ECO:0000256" key="1">
    <source>
        <dbReference type="ARBA" id="ARBA00023015"/>
    </source>
</evidence>
<evidence type="ECO:0000313" key="6">
    <source>
        <dbReference type="EMBL" id="GAA3831246.1"/>
    </source>
</evidence>
<feature type="domain" description="HTH iclR-type" evidence="4">
    <location>
        <begin position="44"/>
        <end position="104"/>
    </location>
</feature>
<evidence type="ECO:0000259" key="4">
    <source>
        <dbReference type="PROSITE" id="PS51077"/>
    </source>
</evidence>
<dbReference type="Gene3D" id="1.10.10.10">
    <property type="entry name" value="Winged helix-like DNA-binding domain superfamily/Winged helix DNA-binding domain"/>
    <property type="match status" value="1"/>
</dbReference>
<evidence type="ECO:0000256" key="2">
    <source>
        <dbReference type="ARBA" id="ARBA00023125"/>
    </source>
</evidence>
<evidence type="ECO:0000313" key="7">
    <source>
        <dbReference type="Proteomes" id="UP001501624"/>
    </source>
</evidence>
<dbReference type="InterPro" id="IPR014757">
    <property type="entry name" value="Tscrpt_reg_IclR_C"/>
</dbReference>
<dbReference type="InterPro" id="IPR029016">
    <property type="entry name" value="GAF-like_dom_sf"/>
</dbReference>
<dbReference type="Pfam" id="PF09339">
    <property type="entry name" value="HTH_IclR"/>
    <property type="match status" value="1"/>
</dbReference>
<dbReference type="PANTHER" id="PTHR30136">
    <property type="entry name" value="HELIX-TURN-HELIX TRANSCRIPTIONAL REGULATOR, ICLR FAMILY"/>
    <property type="match status" value="1"/>
</dbReference>
<dbReference type="Proteomes" id="UP001501624">
    <property type="component" value="Unassembled WGS sequence"/>
</dbReference>
<dbReference type="InterPro" id="IPR050707">
    <property type="entry name" value="HTH_MetabolicPath_Reg"/>
</dbReference>
<dbReference type="SUPFAM" id="SSF46785">
    <property type="entry name" value="Winged helix' DNA-binding domain"/>
    <property type="match status" value="1"/>
</dbReference>
<keyword evidence="3" id="KW-0804">Transcription</keyword>
<feature type="domain" description="IclR-ED" evidence="5">
    <location>
        <begin position="105"/>
        <end position="283"/>
    </location>
</feature>
<dbReference type="SMART" id="SM00346">
    <property type="entry name" value="HTH_ICLR"/>
    <property type="match status" value="1"/>
</dbReference>
<accession>A0ABP7J151</accession>